<evidence type="ECO:0000313" key="9">
    <source>
        <dbReference type="EMBL" id="MBD3918684.1"/>
    </source>
</evidence>
<gene>
    <name evidence="8" type="primary">comB</name>
    <name evidence="9" type="ORF">H8B09_07980</name>
</gene>
<dbReference type="InterPro" id="IPR005238">
    <property type="entry name" value="ComB-like"/>
</dbReference>
<keyword evidence="5 8" id="KW-0378">Hydrolase</keyword>
<sequence length="236" mass="25548">MQVGVIASVNEARADQFSHRTAIVIDVLRATSTMVAAMKAGAASIVPAETVMEARALLRPGDVLGGERFNRKITGFELGNSPLEYRKEAIDGKRLILTTTNGTRAIMKAMRAENILTGAIVNATACARAAMELRRDIVLLCAGSNDEFAIEDGLCAGLLLDRLENQCQHSFETDDFGTAMLALYRNRADKLLETISQGSAGRRLIKMGFGRDVEWCSVPDSDDIVPRLNGDALTKC</sequence>
<dbReference type="EC" id="3.1.3.71" evidence="3 8"/>
<comment type="catalytic activity">
    <reaction evidence="7 8">
        <text>(2R)-O-phospho-3-sulfolactate + H2O = (2R)-3-sulfolactate + phosphate</text>
        <dbReference type="Rhea" id="RHEA:23416"/>
        <dbReference type="ChEBI" id="CHEBI:15377"/>
        <dbReference type="ChEBI" id="CHEBI:15597"/>
        <dbReference type="ChEBI" id="CHEBI:43474"/>
        <dbReference type="ChEBI" id="CHEBI:58738"/>
        <dbReference type="EC" id="3.1.3.71"/>
    </reaction>
</comment>
<accession>A0ABR8MRS5</accession>
<comment type="cofactor">
    <cofactor evidence="1 8">
        <name>Mg(2+)</name>
        <dbReference type="ChEBI" id="CHEBI:18420"/>
    </cofactor>
</comment>
<organism evidence="9 10">
    <name type="scientific">Paenibacillus terricola</name>
    <dbReference type="NCBI Taxonomy" id="2763503"/>
    <lineage>
        <taxon>Bacteria</taxon>
        <taxon>Bacillati</taxon>
        <taxon>Bacillota</taxon>
        <taxon>Bacilli</taxon>
        <taxon>Bacillales</taxon>
        <taxon>Paenibacillaceae</taxon>
        <taxon>Paenibacillus</taxon>
    </lineage>
</organism>
<dbReference type="Pfam" id="PF04029">
    <property type="entry name" value="2-ph_phosp"/>
    <property type="match status" value="1"/>
</dbReference>
<keyword evidence="6 8" id="KW-0460">Magnesium</keyword>
<comment type="similarity">
    <text evidence="2 8">Belongs to the ComB family.</text>
</comment>
<evidence type="ECO:0000256" key="1">
    <source>
        <dbReference type="ARBA" id="ARBA00001946"/>
    </source>
</evidence>
<proteinExistence type="inferred from homology"/>
<dbReference type="RefSeq" id="WP_191202995.1">
    <property type="nucleotide sequence ID" value="NZ_JACXZA010000002.1"/>
</dbReference>
<reference evidence="9 10" key="1">
    <citation type="submission" date="2020-09" db="EMBL/GenBank/DDBJ databases">
        <title>Paenibacillus sp. strain PR3 16S rRNA gene Genome sequencing and assembly.</title>
        <authorList>
            <person name="Kim J."/>
        </authorList>
    </citation>
    <scope>NUCLEOTIDE SEQUENCE [LARGE SCALE GENOMIC DNA]</scope>
    <source>
        <strain evidence="9 10">PR3</strain>
    </source>
</reference>
<comment type="caution">
    <text evidence="9">The sequence shown here is derived from an EMBL/GenBank/DDBJ whole genome shotgun (WGS) entry which is preliminary data.</text>
</comment>
<evidence type="ECO:0000256" key="2">
    <source>
        <dbReference type="ARBA" id="ARBA00009997"/>
    </source>
</evidence>
<dbReference type="SUPFAM" id="SSF142823">
    <property type="entry name" value="ComB-like"/>
    <property type="match status" value="1"/>
</dbReference>
<dbReference type="EMBL" id="JACXZA010000002">
    <property type="protein sequence ID" value="MBD3918684.1"/>
    <property type="molecule type" value="Genomic_DNA"/>
</dbReference>
<dbReference type="HAMAP" id="MF_00490">
    <property type="entry name" value="ComB"/>
    <property type="match status" value="1"/>
</dbReference>
<dbReference type="Proteomes" id="UP000609346">
    <property type="component" value="Unassembled WGS sequence"/>
</dbReference>
<evidence type="ECO:0000256" key="8">
    <source>
        <dbReference type="HAMAP-Rule" id="MF_00490"/>
    </source>
</evidence>
<name>A0ABR8MRS5_9BACL</name>
<evidence type="ECO:0000256" key="7">
    <source>
        <dbReference type="ARBA" id="ARBA00033711"/>
    </source>
</evidence>
<evidence type="ECO:0000256" key="5">
    <source>
        <dbReference type="ARBA" id="ARBA00022801"/>
    </source>
</evidence>
<keyword evidence="10" id="KW-1185">Reference proteome</keyword>
<dbReference type="PANTHER" id="PTHR37311:SF1">
    <property type="entry name" value="2-PHOSPHOSULFOLACTATE PHOSPHATASE-RELATED"/>
    <property type="match status" value="1"/>
</dbReference>
<protein>
    <recommendedName>
        <fullName evidence="4 8">Probable 2-phosphosulfolactate phosphatase</fullName>
        <ecNumber evidence="3 8">3.1.3.71</ecNumber>
    </recommendedName>
</protein>
<evidence type="ECO:0000313" key="10">
    <source>
        <dbReference type="Proteomes" id="UP000609346"/>
    </source>
</evidence>
<dbReference type="Gene3D" id="3.90.1560.10">
    <property type="entry name" value="ComB-like"/>
    <property type="match status" value="1"/>
</dbReference>
<evidence type="ECO:0000256" key="4">
    <source>
        <dbReference type="ARBA" id="ARBA00021948"/>
    </source>
</evidence>
<evidence type="ECO:0000256" key="6">
    <source>
        <dbReference type="ARBA" id="ARBA00022842"/>
    </source>
</evidence>
<dbReference type="PANTHER" id="PTHR37311">
    <property type="entry name" value="2-PHOSPHOSULFOLACTATE PHOSPHATASE-RELATED"/>
    <property type="match status" value="1"/>
</dbReference>
<evidence type="ECO:0000256" key="3">
    <source>
        <dbReference type="ARBA" id="ARBA00012953"/>
    </source>
</evidence>
<dbReference type="InterPro" id="IPR036702">
    <property type="entry name" value="ComB-like_sf"/>
</dbReference>